<keyword evidence="7" id="KW-1185">Reference proteome</keyword>
<feature type="site" description="Important for substrate specificity" evidence="5">
    <location>
        <position position="158"/>
    </location>
</feature>
<comment type="cofactor">
    <cofactor evidence="5">
        <name>a divalent metal cation</name>
        <dbReference type="ChEBI" id="CHEBI:60240"/>
    </cofactor>
</comment>
<protein>
    <recommendedName>
        <fullName evidence="5">7-methyl-GTP pyrophosphatase</fullName>
        <shortName evidence="5">m(7)GTP pyrophosphatase</shortName>
        <ecNumber evidence="5">3.6.1.-</ecNumber>
    </recommendedName>
</protein>
<reference evidence="6 7" key="1">
    <citation type="submission" date="2021-05" db="EMBL/GenBank/DDBJ databases">
        <title>Shewanella sp. JM162201.</title>
        <authorList>
            <person name="Xu S."/>
            <person name="Li A."/>
        </authorList>
    </citation>
    <scope>NUCLEOTIDE SEQUENCE [LARGE SCALE GENOMIC DNA]</scope>
    <source>
        <strain evidence="6 7">JM162201</strain>
    </source>
</reference>
<evidence type="ECO:0000256" key="2">
    <source>
        <dbReference type="ARBA" id="ARBA00022490"/>
    </source>
</evidence>
<dbReference type="InterPro" id="IPR029001">
    <property type="entry name" value="ITPase-like_fam"/>
</dbReference>
<dbReference type="Gene3D" id="3.90.950.10">
    <property type="match status" value="1"/>
</dbReference>
<feature type="site" description="Important for substrate specificity" evidence="5">
    <location>
        <position position="15"/>
    </location>
</feature>
<sequence>MTANRPLILASSSPFRQALLAKFGLPFEACSPDVDESPLPGETAIALTERLAIAKAKALAGSAAPDALIIGSDQVALVDGNIVGKPHTEAAAIAQLKAQRGKAITFYTGLALFDVKSGTCQSLVEPFTVHFRVLSDSEIHAYVKTEQPLYCAGSFKSEGLGICLFDRLEGRDPNTLIGLPLIALNELLARAGVNVLTSQPTSDDAGITTKEI</sequence>
<proteinExistence type="inferred from homology"/>
<evidence type="ECO:0000256" key="4">
    <source>
        <dbReference type="ARBA" id="ARBA00023080"/>
    </source>
</evidence>
<dbReference type="Proteomes" id="UP001195903">
    <property type="component" value="Unassembled WGS sequence"/>
</dbReference>
<gene>
    <name evidence="6" type="primary">maf</name>
    <name evidence="6" type="ORF">KJI95_14025</name>
</gene>
<comment type="subcellular location">
    <subcellularLocation>
        <location evidence="1 5">Cytoplasm</location>
    </subcellularLocation>
</comment>
<dbReference type="EMBL" id="JAHEPS010000005">
    <property type="protein sequence ID" value="MBT1445636.1"/>
    <property type="molecule type" value="Genomic_DNA"/>
</dbReference>
<evidence type="ECO:0000256" key="5">
    <source>
        <dbReference type="HAMAP-Rule" id="MF_00528"/>
    </source>
</evidence>
<evidence type="ECO:0000313" key="6">
    <source>
        <dbReference type="EMBL" id="MBT1445636.1"/>
    </source>
</evidence>
<dbReference type="Pfam" id="PF02545">
    <property type="entry name" value="Maf"/>
    <property type="match status" value="1"/>
</dbReference>
<feature type="site" description="Important for substrate specificity" evidence="5">
    <location>
        <position position="74"/>
    </location>
</feature>
<organism evidence="6 7">
    <name type="scientific">Shewanella jiangmenensis</name>
    <dbReference type="NCBI Taxonomy" id="2837387"/>
    <lineage>
        <taxon>Bacteria</taxon>
        <taxon>Pseudomonadati</taxon>
        <taxon>Pseudomonadota</taxon>
        <taxon>Gammaproteobacteria</taxon>
        <taxon>Alteromonadales</taxon>
        <taxon>Shewanellaceae</taxon>
        <taxon>Shewanella</taxon>
    </lineage>
</organism>
<dbReference type="PIRSF" id="PIRSF006305">
    <property type="entry name" value="Maf"/>
    <property type="match status" value="1"/>
</dbReference>
<comment type="caution">
    <text evidence="5">Lacks conserved residue(s) required for the propagation of feature annotation.</text>
</comment>
<evidence type="ECO:0000313" key="7">
    <source>
        <dbReference type="Proteomes" id="UP001195903"/>
    </source>
</evidence>
<evidence type="ECO:0000256" key="1">
    <source>
        <dbReference type="ARBA" id="ARBA00004496"/>
    </source>
</evidence>
<dbReference type="PANTHER" id="PTHR43213">
    <property type="entry name" value="BIFUNCTIONAL DTTP/UTP PYROPHOSPHATASE/METHYLTRANSFERASE PROTEIN-RELATED"/>
    <property type="match status" value="1"/>
</dbReference>
<accession>A0ABS5V7K2</accession>
<comment type="similarity">
    <text evidence="5">Belongs to the Maf family. YceF subfamily.</text>
</comment>
<comment type="catalytic activity">
    <reaction evidence="5">
        <text>N(7)-methyl-GTP + H2O = N(7)-methyl-GMP + diphosphate + H(+)</text>
        <dbReference type="Rhea" id="RHEA:58744"/>
        <dbReference type="ChEBI" id="CHEBI:15377"/>
        <dbReference type="ChEBI" id="CHEBI:15378"/>
        <dbReference type="ChEBI" id="CHEBI:33019"/>
        <dbReference type="ChEBI" id="CHEBI:58285"/>
        <dbReference type="ChEBI" id="CHEBI:87133"/>
    </reaction>
</comment>
<keyword evidence="4 5" id="KW-0546">Nucleotide metabolism</keyword>
<comment type="caution">
    <text evidence="6">The sequence shown here is derived from an EMBL/GenBank/DDBJ whole genome shotgun (WGS) entry which is preliminary data.</text>
</comment>
<dbReference type="RefSeq" id="WP_214507825.1">
    <property type="nucleotide sequence ID" value="NZ_JAHEPS010000005.1"/>
</dbReference>
<keyword evidence="3 5" id="KW-0378">Hydrolase</keyword>
<comment type="function">
    <text evidence="5">Nucleoside triphosphate pyrophosphatase that hydrolyzes 7-methyl-GTP (m(7)GTP). May have a dual role in cell division arrest and in preventing the incorporation of modified nucleotides into cellular nucleic acids.</text>
</comment>
<dbReference type="SUPFAM" id="SSF52972">
    <property type="entry name" value="ITPase-like"/>
    <property type="match status" value="1"/>
</dbReference>
<feature type="active site" description="Proton acceptor" evidence="5">
    <location>
        <position position="73"/>
    </location>
</feature>
<name>A0ABS5V7K2_9GAMM</name>
<dbReference type="InterPro" id="IPR003697">
    <property type="entry name" value="Maf-like"/>
</dbReference>
<dbReference type="HAMAP" id="MF_00528">
    <property type="entry name" value="Maf"/>
    <property type="match status" value="1"/>
</dbReference>
<dbReference type="PANTHER" id="PTHR43213:SF10">
    <property type="entry name" value="7-METHYL-GTP PYROPHOSPHATASE"/>
    <property type="match status" value="1"/>
</dbReference>
<evidence type="ECO:0000256" key="3">
    <source>
        <dbReference type="ARBA" id="ARBA00022801"/>
    </source>
</evidence>
<dbReference type="CDD" id="cd00555">
    <property type="entry name" value="Maf"/>
    <property type="match status" value="1"/>
</dbReference>
<dbReference type="EC" id="3.6.1.-" evidence="5"/>
<dbReference type="NCBIfam" id="TIGR00172">
    <property type="entry name" value="maf"/>
    <property type="match status" value="1"/>
</dbReference>
<keyword evidence="2 5" id="KW-0963">Cytoplasm</keyword>